<dbReference type="AlphaFoldDB" id="A0A8S3BX53"/>
<dbReference type="EMBL" id="CAJOBI010165522">
    <property type="protein sequence ID" value="CAF4868011.1"/>
    <property type="molecule type" value="Genomic_DNA"/>
</dbReference>
<reference evidence="2" key="1">
    <citation type="submission" date="2021-02" db="EMBL/GenBank/DDBJ databases">
        <authorList>
            <person name="Nowell W R."/>
        </authorList>
    </citation>
    <scope>NUCLEOTIDE SEQUENCE</scope>
</reference>
<sequence length="53" mass="6079">MFLRGYRDLWLDAEEDIRAQLIKDLCDDPNEVNEPVTIPMGEETEADAENLAL</sequence>
<protein>
    <submittedName>
        <fullName evidence="2">Uncharacterized protein</fullName>
    </submittedName>
</protein>
<comment type="caution">
    <text evidence="2">The sequence shown here is derived from an EMBL/GenBank/DDBJ whole genome shotgun (WGS) entry which is preliminary data.</text>
</comment>
<accession>A0A8S3BX53</accession>
<feature type="compositionally biased region" description="Acidic residues" evidence="1">
    <location>
        <begin position="42"/>
        <end position="53"/>
    </location>
</feature>
<name>A0A8S3BX53_9BILA</name>
<proteinExistence type="predicted"/>
<feature type="region of interest" description="Disordered" evidence="1">
    <location>
        <begin position="32"/>
        <end position="53"/>
    </location>
</feature>
<feature type="non-terminal residue" evidence="2">
    <location>
        <position position="1"/>
    </location>
</feature>
<organism evidence="2 3">
    <name type="scientific">Rotaria magnacalcarata</name>
    <dbReference type="NCBI Taxonomy" id="392030"/>
    <lineage>
        <taxon>Eukaryota</taxon>
        <taxon>Metazoa</taxon>
        <taxon>Spiralia</taxon>
        <taxon>Gnathifera</taxon>
        <taxon>Rotifera</taxon>
        <taxon>Eurotatoria</taxon>
        <taxon>Bdelloidea</taxon>
        <taxon>Philodinida</taxon>
        <taxon>Philodinidae</taxon>
        <taxon>Rotaria</taxon>
    </lineage>
</organism>
<dbReference type="Proteomes" id="UP000676336">
    <property type="component" value="Unassembled WGS sequence"/>
</dbReference>
<gene>
    <name evidence="2" type="ORF">SMN809_LOCUS50196</name>
</gene>
<evidence type="ECO:0000313" key="3">
    <source>
        <dbReference type="Proteomes" id="UP000676336"/>
    </source>
</evidence>
<evidence type="ECO:0000256" key="1">
    <source>
        <dbReference type="SAM" id="MobiDB-lite"/>
    </source>
</evidence>
<evidence type="ECO:0000313" key="2">
    <source>
        <dbReference type="EMBL" id="CAF4868011.1"/>
    </source>
</evidence>